<evidence type="ECO:0000259" key="3">
    <source>
        <dbReference type="PROSITE" id="PS51387"/>
    </source>
</evidence>
<dbReference type="InterPro" id="IPR016170">
    <property type="entry name" value="Cytok_DH_C_sf"/>
</dbReference>
<dbReference type="PROSITE" id="PS51387">
    <property type="entry name" value="FAD_PCMH"/>
    <property type="match status" value="1"/>
</dbReference>
<dbReference type="GO" id="GO:0008720">
    <property type="term" value="F:D-lactate dehydrogenase (NAD+) activity"/>
    <property type="evidence" value="ECO:0007669"/>
    <property type="project" value="TreeGrafter"/>
</dbReference>
<dbReference type="SUPFAM" id="SSF55103">
    <property type="entry name" value="FAD-linked oxidases, C-terminal domain"/>
    <property type="match status" value="1"/>
</dbReference>
<protein>
    <submittedName>
        <fullName evidence="4">FAD/FMN-dependent dehydrogenase</fullName>
    </submittedName>
</protein>
<proteinExistence type="predicted"/>
<evidence type="ECO:0000256" key="1">
    <source>
        <dbReference type="ARBA" id="ARBA00022630"/>
    </source>
</evidence>
<dbReference type="SUPFAM" id="SSF56176">
    <property type="entry name" value="FAD-binding/transporter-associated domain-like"/>
    <property type="match status" value="1"/>
</dbReference>
<evidence type="ECO:0000256" key="2">
    <source>
        <dbReference type="ARBA" id="ARBA00022827"/>
    </source>
</evidence>
<keyword evidence="2" id="KW-0274">FAD</keyword>
<dbReference type="Gene3D" id="3.30.465.10">
    <property type="match status" value="1"/>
</dbReference>
<dbReference type="InterPro" id="IPR006094">
    <property type="entry name" value="Oxid_FAD_bind_N"/>
</dbReference>
<dbReference type="PANTHER" id="PTHR11748">
    <property type="entry name" value="D-LACTATE DEHYDROGENASE"/>
    <property type="match status" value="1"/>
</dbReference>
<dbReference type="Gene3D" id="3.30.43.10">
    <property type="entry name" value="Uridine Diphospho-n-acetylenolpyruvylglucosamine Reductase, domain 2"/>
    <property type="match status" value="1"/>
</dbReference>
<dbReference type="AlphaFoldDB" id="I2Q4K1"/>
<dbReference type="EMBL" id="JH600068">
    <property type="protein sequence ID" value="EIG54707.1"/>
    <property type="molecule type" value="Genomic_DNA"/>
</dbReference>
<dbReference type="Gene3D" id="3.40.462.10">
    <property type="entry name" value="FAD-linked oxidases, C-terminal domain"/>
    <property type="match status" value="1"/>
</dbReference>
<evidence type="ECO:0000313" key="4">
    <source>
        <dbReference type="EMBL" id="EIG54707.1"/>
    </source>
</evidence>
<dbReference type="Pfam" id="PF01565">
    <property type="entry name" value="FAD_binding_4"/>
    <property type="match status" value="1"/>
</dbReference>
<dbReference type="PANTHER" id="PTHR11748:SF114">
    <property type="entry name" value="ARYL-ALCOHOL OXIDASE VANILLYL-ALCOHOL OXIDASE (AFU_ORTHOLOGUE AFUA_3G09500)-RELATED"/>
    <property type="match status" value="1"/>
</dbReference>
<dbReference type="GO" id="GO:1903457">
    <property type="term" value="P:lactate catabolic process"/>
    <property type="evidence" value="ECO:0007669"/>
    <property type="project" value="TreeGrafter"/>
</dbReference>
<keyword evidence="1" id="KW-0285">Flavoprotein</keyword>
<sequence>MRETVPSPSDPKAFFREAPGIVGPGHFLDDAAALGPLAENTLGLHRPLAAAVFPATAGEVAALVRLACATGTPLYPVSRGRNVGYGDKSPVLPGQVLLELSRMRAIRDYDPGLGTVVVEAGVSQQDLYDFLVREHAPYWMDATGAGREASIVGNALEGGFGHTPLGNHREEFTDAEVVLGNGDRIRTGLFPGFGPDLKGLFVQSNFGVVTAVRIPLLPKPERFESFVLRCDAPDGLGPMIEILRRLRQEGVVRSCVHVANPVRYLMSSRLCPPAFRDRVVGDLDAMRIMSSRLLPVGYWNAAGGLYGLKPVVAAHGRRLKEAFRGVATVRRFSDARLSFLHRIVGGLGELGLSEATKIRESLESFQHIHALMQGVPSDEAYRNILWRVARPEDLGLIWFAPTVAATRGEAERLAAVAGPLFAAHGFEMPLTLTLVTAERLVGILNIVFNRRDEAEKARAHALYQALRTTFAASSIPTYRSSILGMEGLRHPDPAMGRTLSRLKSVLDPCDILARGRYGIGLPGEADERVGRSSPG</sequence>
<dbReference type="InterPro" id="IPR016169">
    <property type="entry name" value="FAD-bd_PCMH_sub2"/>
</dbReference>
<dbReference type="OrthoDB" id="9811557at2"/>
<dbReference type="STRING" id="596152.DesU5LDRAFT_3072"/>
<organism evidence="4">
    <name type="scientific">Desulfovibrio sp. U5L</name>
    <dbReference type="NCBI Taxonomy" id="596152"/>
    <lineage>
        <taxon>Bacteria</taxon>
        <taxon>Pseudomonadati</taxon>
        <taxon>Thermodesulfobacteriota</taxon>
        <taxon>Desulfovibrionia</taxon>
        <taxon>Desulfovibrionales</taxon>
        <taxon>Desulfovibrionaceae</taxon>
        <taxon>Desulfovibrio</taxon>
    </lineage>
</organism>
<dbReference type="GO" id="GO:0004458">
    <property type="term" value="F:D-lactate dehydrogenase (cytochrome) activity"/>
    <property type="evidence" value="ECO:0007669"/>
    <property type="project" value="TreeGrafter"/>
</dbReference>
<gene>
    <name evidence="4" type="ORF">DesU5LDRAFT_3072</name>
</gene>
<accession>I2Q4K1</accession>
<dbReference type="eggNOG" id="COG0277">
    <property type="taxonomic scope" value="Bacteria"/>
</dbReference>
<reference evidence="4" key="1">
    <citation type="submission" date="2011-11" db="EMBL/GenBank/DDBJ databases">
        <title>Improved High-Quality Draft sequence of Desulfovibrio sp. U5L.</title>
        <authorList>
            <consortium name="US DOE Joint Genome Institute"/>
            <person name="Lucas S."/>
            <person name="Han J."/>
            <person name="Lapidus A."/>
            <person name="Cheng J.-F."/>
            <person name="Goodwin L."/>
            <person name="Pitluck S."/>
            <person name="Peters L."/>
            <person name="Ovchinnikova G."/>
            <person name="Held B."/>
            <person name="Detter J.C."/>
            <person name="Han C."/>
            <person name="Tapia R."/>
            <person name="Land M."/>
            <person name="Hauser L."/>
            <person name="Kyrpides N."/>
            <person name="Ivanova N."/>
            <person name="Pagani I."/>
            <person name="Gabster J."/>
            <person name="Walker C."/>
            <person name="Stolyar S."/>
            <person name="Stahl D."/>
            <person name="Arkin A."/>
            <person name="Dehal P."/>
            <person name="Hazen T."/>
            <person name="Woyke T."/>
        </authorList>
    </citation>
    <scope>NUCLEOTIDE SEQUENCE [LARGE SCALE GENOMIC DNA]</scope>
    <source>
        <strain evidence="4">U5L</strain>
    </source>
</reference>
<dbReference type="GO" id="GO:0071949">
    <property type="term" value="F:FAD binding"/>
    <property type="evidence" value="ECO:0007669"/>
    <property type="project" value="InterPro"/>
</dbReference>
<dbReference type="HOGENOM" id="CLU_024402_1_0_7"/>
<dbReference type="InterPro" id="IPR016166">
    <property type="entry name" value="FAD-bd_PCMH"/>
</dbReference>
<dbReference type="InterPro" id="IPR016167">
    <property type="entry name" value="FAD-bd_PCMH_sub1"/>
</dbReference>
<dbReference type="InterPro" id="IPR016164">
    <property type="entry name" value="FAD-linked_Oxase-like_C"/>
</dbReference>
<feature type="domain" description="FAD-binding PCMH-type" evidence="3">
    <location>
        <begin position="44"/>
        <end position="219"/>
    </location>
</feature>
<name>I2Q4K1_9BACT</name>
<dbReference type="InterPro" id="IPR036318">
    <property type="entry name" value="FAD-bd_PCMH-like_sf"/>
</dbReference>